<feature type="region of interest" description="Disordered" evidence="1">
    <location>
        <begin position="113"/>
        <end position="252"/>
    </location>
</feature>
<protein>
    <submittedName>
        <fullName evidence="2">Uncharacterized protein</fullName>
    </submittedName>
</protein>
<feature type="region of interest" description="Disordered" evidence="1">
    <location>
        <begin position="272"/>
        <end position="534"/>
    </location>
</feature>
<proteinExistence type="predicted"/>
<feature type="compositionally biased region" description="Basic residues" evidence="1">
    <location>
        <begin position="491"/>
        <end position="500"/>
    </location>
</feature>
<feature type="compositionally biased region" description="Basic and acidic residues" evidence="1">
    <location>
        <begin position="600"/>
        <end position="612"/>
    </location>
</feature>
<reference evidence="2 3" key="1">
    <citation type="submission" date="2019-09" db="EMBL/GenBank/DDBJ databases">
        <title>Draft genome of the ectomycorrhizal ascomycete Sphaerosporella brunnea.</title>
        <authorList>
            <consortium name="DOE Joint Genome Institute"/>
            <person name="Benucci G.M."/>
            <person name="Marozzi G."/>
            <person name="Antonielli L."/>
            <person name="Sanchez S."/>
            <person name="Marco P."/>
            <person name="Wang X."/>
            <person name="Falini L.B."/>
            <person name="Barry K."/>
            <person name="Haridas S."/>
            <person name="Lipzen A."/>
            <person name="Labutti K."/>
            <person name="Grigoriev I.V."/>
            <person name="Murat C."/>
            <person name="Martin F."/>
            <person name="Albertini E."/>
            <person name="Donnini D."/>
            <person name="Bonito G."/>
        </authorList>
    </citation>
    <scope>NUCLEOTIDE SEQUENCE [LARGE SCALE GENOMIC DNA]</scope>
    <source>
        <strain evidence="2 3">Sb_GMNB300</strain>
    </source>
</reference>
<dbReference type="InParanoid" id="A0A5J5FCA9"/>
<dbReference type="AlphaFoldDB" id="A0A5J5FCA9"/>
<sequence>MSSAAEADTSNVSDDVAEEPSSSRAPSSKRSKTPEEETVTVTDSQGNKKTYPTRCDCNPPETCTRAGGPVRYRFKCGHVFRILCLERAIEAAPLVFPLYDGKKSLAAKAKAKAKEAATDDTQTKKVAKKRKGEHDTHIPMEKEVIRSMGPRKNLQSLPPGRRAGAPRTPAKNPPPPGRKTRSKKGNDAASPPNEASEAEPESEEESRKKTPPPPKPPRDPSDFWTRPTKKPETLVLANGRKPGEEKRDNRYWRLPCGDLTTWDEVWTAMRSEPDPDAAKKDALARKAHASKRKVKAAAKGDDTTETGTPKPLTAYMKRKMRLQAKKLAEAAGEAGEEEPAEDGTPTKKGAGGGSSTAAPAKSKRKTAANNTATPKRRKAAKGKGKATEGEATEGAESTAPAKPLSYYMKRKLRAQAEAAAKQAAGDEGEATEAAESTAPAKPLSYYMKRKLKAQAEAAAKQAADAEEEAAEEEEDDPKNKQSDFEVEPTVRKKSAVKKKAVSSLIDSESEFESDEEDTYSQPSPAKYVKNVNDSGDLSDLEEEIAANEIAAKKQKRTSQSYSEFEYDEEASFMDDEEDSFMALPNDEEDSSMALPKAKKGKEPAKNSFDKSMTKTIKKSS</sequence>
<feature type="compositionally biased region" description="Acidic residues" evidence="1">
    <location>
        <begin position="564"/>
        <end position="590"/>
    </location>
</feature>
<feature type="compositionally biased region" description="Low complexity" evidence="1">
    <location>
        <begin position="19"/>
        <end position="28"/>
    </location>
</feature>
<evidence type="ECO:0000313" key="3">
    <source>
        <dbReference type="Proteomes" id="UP000326924"/>
    </source>
</evidence>
<feature type="compositionally biased region" description="Acidic residues" evidence="1">
    <location>
        <begin position="507"/>
        <end position="518"/>
    </location>
</feature>
<feature type="compositionally biased region" description="Basic and acidic residues" evidence="1">
    <location>
        <begin position="113"/>
        <end position="123"/>
    </location>
</feature>
<feature type="compositionally biased region" description="Basic and acidic residues" evidence="1">
    <location>
        <begin position="132"/>
        <end position="145"/>
    </location>
</feature>
<accession>A0A5J5FCA9</accession>
<gene>
    <name evidence="2" type="ORF">FN846DRAFT_983486</name>
</gene>
<feature type="compositionally biased region" description="Polar residues" evidence="1">
    <location>
        <begin position="1"/>
        <end position="13"/>
    </location>
</feature>
<dbReference type="EMBL" id="VXIS01000001">
    <property type="protein sequence ID" value="KAA8915044.1"/>
    <property type="molecule type" value="Genomic_DNA"/>
</dbReference>
<feature type="compositionally biased region" description="Low complexity" evidence="1">
    <location>
        <begin position="392"/>
        <end position="401"/>
    </location>
</feature>
<organism evidence="2 3">
    <name type="scientific">Sphaerosporella brunnea</name>
    <dbReference type="NCBI Taxonomy" id="1250544"/>
    <lineage>
        <taxon>Eukaryota</taxon>
        <taxon>Fungi</taxon>
        <taxon>Dikarya</taxon>
        <taxon>Ascomycota</taxon>
        <taxon>Pezizomycotina</taxon>
        <taxon>Pezizomycetes</taxon>
        <taxon>Pezizales</taxon>
        <taxon>Pyronemataceae</taxon>
        <taxon>Sphaerosporella</taxon>
    </lineage>
</organism>
<dbReference type="Proteomes" id="UP000326924">
    <property type="component" value="Unassembled WGS sequence"/>
</dbReference>
<comment type="caution">
    <text evidence="2">The sequence shown here is derived from an EMBL/GenBank/DDBJ whole genome shotgun (WGS) entry which is preliminary data.</text>
</comment>
<feature type="compositionally biased region" description="Basic residues" evidence="1">
    <location>
        <begin position="285"/>
        <end position="296"/>
    </location>
</feature>
<feature type="compositionally biased region" description="Low complexity" evidence="1">
    <location>
        <begin position="415"/>
        <end position="425"/>
    </location>
</feature>
<feature type="compositionally biased region" description="Basic residues" evidence="1">
    <location>
        <begin position="374"/>
        <end position="384"/>
    </location>
</feature>
<feature type="compositionally biased region" description="Basic and acidic residues" evidence="1">
    <location>
        <begin position="241"/>
        <end position="251"/>
    </location>
</feature>
<feature type="region of interest" description="Disordered" evidence="1">
    <location>
        <begin position="1"/>
        <end position="51"/>
    </location>
</feature>
<evidence type="ECO:0000256" key="1">
    <source>
        <dbReference type="SAM" id="MobiDB-lite"/>
    </source>
</evidence>
<feature type="compositionally biased region" description="Low complexity" evidence="1">
    <location>
        <begin position="158"/>
        <end position="170"/>
    </location>
</feature>
<evidence type="ECO:0000313" key="2">
    <source>
        <dbReference type="EMBL" id="KAA8915044.1"/>
    </source>
</evidence>
<feature type="compositionally biased region" description="Basic and acidic residues" evidence="1">
    <location>
        <begin position="272"/>
        <end position="284"/>
    </location>
</feature>
<feature type="region of interest" description="Disordered" evidence="1">
    <location>
        <begin position="552"/>
        <end position="620"/>
    </location>
</feature>
<keyword evidence="3" id="KW-1185">Reference proteome</keyword>
<feature type="compositionally biased region" description="Polar residues" evidence="1">
    <location>
        <begin position="39"/>
        <end position="50"/>
    </location>
</feature>
<name>A0A5J5FCA9_9PEZI</name>
<feature type="compositionally biased region" description="Acidic residues" evidence="1">
    <location>
        <begin position="464"/>
        <end position="476"/>
    </location>
</feature>